<protein>
    <submittedName>
        <fullName evidence="2">Uncharacterized protein</fullName>
    </submittedName>
</protein>
<evidence type="ECO:0000313" key="2">
    <source>
        <dbReference type="WBParaSite" id="PgR047_g032_t01"/>
    </source>
</evidence>
<sequence>MIRWKLCKALRSSENVTLLQIMRTFLEPCSLVFHSFKSPAYDLPDPAPFIASFSYFYSGFITSYDFIQLQLFCCALLFSKAVLQLIGRMVIDPPLI</sequence>
<dbReference type="WBParaSite" id="PgR047_g032_t01">
    <property type="protein sequence ID" value="PgR047_g032_t01"/>
    <property type="gene ID" value="PgR047_g032"/>
</dbReference>
<keyword evidence="1" id="KW-1185">Reference proteome</keyword>
<organism evidence="1 2">
    <name type="scientific">Parascaris univalens</name>
    <name type="common">Nematode worm</name>
    <dbReference type="NCBI Taxonomy" id="6257"/>
    <lineage>
        <taxon>Eukaryota</taxon>
        <taxon>Metazoa</taxon>
        <taxon>Ecdysozoa</taxon>
        <taxon>Nematoda</taxon>
        <taxon>Chromadorea</taxon>
        <taxon>Rhabditida</taxon>
        <taxon>Spirurina</taxon>
        <taxon>Ascaridomorpha</taxon>
        <taxon>Ascaridoidea</taxon>
        <taxon>Ascarididae</taxon>
        <taxon>Parascaris</taxon>
    </lineage>
</organism>
<dbReference type="Proteomes" id="UP000887569">
    <property type="component" value="Unplaced"/>
</dbReference>
<evidence type="ECO:0000313" key="1">
    <source>
        <dbReference type="Proteomes" id="UP000887569"/>
    </source>
</evidence>
<accession>A0A915BMT9</accession>
<proteinExistence type="predicted"/>
<reference evidence="2" key="1">
    <citation type="submission" date="2022-11" db="UniProtKB">
        <authorList>
            <consortium name="WormBaseParasite"/>
        </authorList>
    </citation>
    <scope>IDENTIFICATION</scope>
</reference>
<dbReference type="AlphaFoldDB" id="A0A915BMT9"/>
<name>A0A915BMT9_PARUN</name>